<dbReference type="Proteomes" id="UP000675920">
    <property type="component" value="Unplaced"/>
</dbReference>
<evidence type="ECO:0000256" key="1">
    <source>
        <dbReference type="SAM" id="Phobius"/>
    </source>
</evidence>
<protein>
    <submittedName>
        <fullName evidence="4">Sulfite exporter TauE/SafE family protein</fullName>
    </submittedName>
</protein>
<dbReference type="Pfam" id="PF13386">
    <property type="entry name" value="DsbD_2"/>
    <property type="match status" value="1"/>
</dbReference>
<dbReference type="PANTHER" id="PTHR42208:SF1">
    <property type="entry name" value="HEAVY METAL TRANSPORTER"/>
    <property type="match status" value="1"/>
</dbReference>
<reference evidence="4" key="2">
    <citation type="journal article" date="2012" name="Biochim. Biophys. Acta">
        <title>Bioinformatic characterization of the 4-Toluene Sulfonate Uptake Permease (TSUP) family of transmembrane proteins.</title>
        <authorList>
            <person name="Shlykov M.A."/>
            <person name="Zheng W.H."/>
            <person name="Chen J.S."/>
            <person name="Saier M.H. Jr."/>
        </authorList>
    </citation>
    <scope>NUCLEOTIDE SEQUENCE</scope>
</reference>
<proteinExistence type="predicted"/>
<feature type="transmembrane region" description="Helical" evidence="1">
    <location>
        <begin position="205"/>
        <end position="226"/>
    </location>
</feature>
<dbReference type="InterPro" id="IPR039447">
    <property type="entry name" value="UreH-like_TM_dom"/>
</dbReference>
<feature type="domain" description="Urease accessory protein UreH-like transmembrane" evidence="2">
    <location>
        <begin position="20"/>
        <end position="252"/>
    </location>
</feature>
<dbReference type="PANTHER" id="PTHR42208">
    <property type="entry name" value="HEAVY METAL TRANSPORTER-RELATED"/>
    <property type="match status" value="1"/>
</dbReference>
<evidence type="ECO:0000313" key="4">
    <source>
        <dbReference type="RefSeq" id="WP_084545223.1"/>
    </source>
</evidence>
<dbReference type="RefSeq" id="WP_084545223.1">
    <property type="nucleotide sequence ID" value="NZ_AXWS01000018.1"/>
</dbReference>
<dbReference type="AlphaFoldDB" id="A0A8B6XAD9"/>
<feature type="transmembrane region" description="Helical" evidence="1">
    <location>
        <begin position="92"/>
        <end position="116"/>
    </location>
</feature>
<keyword evidence="1" id="KW-1133">Transmembrane helix</keyword>
<name>A0A8B6XAD9_9BURK</name>
<reference evidence="4" key="1">
    <citation type="journal article" date="2007" name="Microbiology">
        <title>The DUF81 protein TauE in Cupriavidus necator H16, a sulfite exporter in the metabolism of C2 sulfonates.</title>
        <authorList>
            <person name="Weinitschke S."/>
            <person name="Denger K."/>
            <person name="Cook A.M."/>
            <person name="Smits T.H.M."/>
        </authorList>
    </citation>
    <scope>NUCLEOTIDE SEQUENCE</scope>
</reference>
<sequence length="281" mass="29026">MLDLLTHPAPFPSAVTAGSAFIVGLMGGVHCAGMCGGIVSALGVSGPALQPAPITVVTHREALAATVVGGHEVSTPAVSRLALQLAYNTGRLLTYAFIGAIAGSVGAAALLADAVFPVQHMLYLLANLFLLALGAYLTGMFPMLAQVERIGGRLWSAFRPVLGRLLPVRSVGQGVLMGGLWGFVPCGLIYSMILSAMLAGSPLRGAAVMLAFGLGTLPNLLLLGLAMSRGGRWWRRPAVRVVAGLFVIAFGLLGLWRANAVVQQQGGWFCLTPATASGDVR</sequence>
<keyword evidence="3" id="KW-1185">Reference proteome</keyword>
<feature type="transmembrane region" description="Helical" evidence="1">
    <location>
        <begin position="122"/>
        <end position="145"/>
    </location>
</feature>
<dbReference type="OrthoDB" id="9798690at2"/>
<organism evidence="3 4">
    <name type="scientific">Derxia gummosa DSM 723</name>
    <dbReference type="NCBI Taxonomy" id="1121388"/>
    <lineage>
        <taxon>Bacteria</taxon>
        <taxon>Pseudomonadati</taxon>
        <taxon>Pseudomonadota</taxon>
        <taxon>Betaproteobacteria</taxon>
        <taxon>Burkholderiales</taxon>
        <taxon>Alcaligenaceae</taxon>
        <taxon>Derxia</taxon>
    </lineage>
</organism>
<reference evidence="4" key="3">
    <citation type="submission" date="2025-08" db="UniProtKB">
        <authorList>
            <consortium name="RefSeq"/>
        </authorList>
    </citation>
    <scope>IDENTIFICATION</scope>
</reference>
<feature type="transmembrane region" description="Helical" evidence="1">
    <location>
        <begin position="174"/>
        <end position="199"/>
    </location>
</feature>
<feature type="transmembrane region" description="Helical" evidence="1">
    <location>
        <begin position="20"/>
        <end position="44"/>
    </location>
</feature>
<feature type="transmembrane region" description="Helical" evidence="1">
    <location>
        <begin position="238"/>
        <end position="256"/>
    </location>
</feature>
<accession>A0A8B6XAD9</accession>
<evidence type="ECO:0000313" key="3">
    <source>
        <dbReference type="Proteomes" id="UP000675920"/>
    </source>
</evidence>
<evidence type="ECO:0000259" key="2">
    <source>
        <dbReference type="Pfam" id="PF13386"/>
    </source>
</evidence>
<keyword evidence="1" id="KW-0812">Transmembrane</keyword>
<keyword evidence="1" id="KW-0472">Membrane</keyword>